<organism evidence="1 2">
    <name type="scientific">Luteipulveratus flavus</name>
    <dbReference type="NCBI Taxonomy" id="3031728"/>
    <lineage>
        <taxon>Bacteria</taxon>
        <taxon>Bacillati</taxon>
        <taxon>Actinomycetota</taxon>
        <taxon>Actinomycetes</taxon>
        <taxon>Micrococcales</taxon>
        <taxon>Dermacoccaceae</taxon>
        <taxon>Luteipulveratus</taxon>
    </lineage>
</organism>
<dbReference type="SUPFAM" id="SSF51126">
    <property type="entry name" value="Pectin lyase-like"/>
    <property type="match status" value="1"/>
</dbReference>
<comment type="caution">
    <text evidence="1">The sequence shown here is derived from an EMBL/GenBank/DDBJ whole genome shotgun (WGS) entry which is preliminary data.</text>
</comment>
<dbReference type="Proteomes" id="UP001528912">
    <property type="component" value="Unassembled WGS sequence"/>
</dbReference>
<sequence>MAQIVRSSPVRRTVSVIVPLLMVLTTAAWGLSAPASAEMPAQAVGRAVASGPLPTSLGLDESGRTLPDTAYAIPTGATYLSTTGNDAASGRTPATAVRTLNRAIDVTPAGGTVVVRGGEYRDWYHSGSAPKVVPKPVHIQAYPHERPWFTGADLRPRNLWSKIGERLWATPWVTPWLCSGQYYWRWLYDQGPNGPCAHQDNTNNPSNVMAVDPQMAFVDGAALRQVPASRPQRALAAGTFAYDRSAGLLYVAADPAVHRLELSVRPTALVLGGGGSSSLKGVGFRRYASNQYENLTSAAVYIGGSISSVERAVFAENAAGGLTYSNPKKGSAITGSVLANNGFTALQANGTSRSNIDNDFRVVGNVFNHNNAEGFGERCTSSCAQAAVKLAHMQGATISRNIVKNTVGPRGAREGYGNGLWCDGLCRRTSYTYNLVTGNPGVGIFHEVSDSGIIAGNVITSSQNGIGVASASTKVYNNTLVGNVQGMKIYDDPRSSSTDSGVGPDTTRVAVADNLIVGNGLSFGIEDHAIGIRPGTDVKEYFSAMSDNSCHQRNGTAPKFAFVQSPDRAGRYYGSLAAFQTDWGLGARSHWISGSADPFFVNEAAGDYRVRTGSVAKGSATPLPADVAAALGVPAAGPRDRGALSPP</sequence>
<keyword evidence="2" id="KW-1185">Reference proteome</keyword>
<reference evidence="1 2" key="1">
    <citation type="submission" date="2023-03" db="EMBL/GenBank/DDBJ databases">
        <title>YIM 133296 draft genome.</title>
        <authorList>
            <person name="Xiong L."/>
        </authorList>
    </citation>
    <scope>NUCLEOTIDE SEQUENCE [LARGE SCALE GENOMIC DNA]</scope>
    <source>
        <strain evidence="1 2">YIM 133296</strain>
    </source>
</reference>
<dbReference type="RefSeq" id="WP_277192088.1">
    <property type="nucleotide sequence ID" value="NZ_JAROAV010000028.1"/>
</dbReference>
<dbReference type="Gene3D" id="2.160.20.10">
    <property type="entry name" value="Single-stranded right-handed beta-helix, Pectin lyase-like"/>
    <property type="match status" value="2"/>
</dbReference>
<evidence type="ECO:0000313" key="2">
    <source>
        <dbReference type="Proteomes" id="UP001528912"/>
    </source>
</evidence>
<proteinExistence type="predicted"/>
<evidence type="ECO:0000313" key="1">
    <source>
        <dbReference type="EMBL" id="MDF8264670.1"/>
    </source>
</evidence>
<protein>
    <submittedName>
        <fullName evidence="1">Right-handed parallel beta-helix repeat-containing protein</fullName>
    </submittedName>
</protein>
<name>A0ABT6C7B8_9MICO</name>
<dbReference type="InterPro" id="IPR011050">
    <property type="entry name" value="Pectin_lyase_fold/virulence"/>
</dbReference>
<accession>A0ABT6C7B8</accession>
<dbReference type="InterPro" id="IPR012334">
    <property type="entry name" value="Pectin_lyas_fold"/>
</dbReference>
<dbReference type="EMBL" id="JAROAV010000028">
    <property type="protein sequence ID" value="MDF8264670.1"/>
    <property type="molecule type" value="Genomic_DNA"/>
</dbReference>
<gene>
    <name evidence="1" type="ORF">P4R38_10480</name>
</gene>